<comment type="subcellular location">
    <subcellularLocation>
        <location evidence="2">Cytoplasm</location>
        <location evidence="2">Cytoskeleton</location>
    </subcellularLocation>
</comment>
<dbReference type="PROSITE" id="PS51082">
    <property type="entry name" value="WH2"/>
    <property type="match status" value="1"/>
</dbReference>
<organism evidence="5 6">
    <name type="scientific">Canavalia gladiata</name>
    <name type="common">Sword bean</name>
    <name type="synonym">Dolichos gladiatus</name>
    <dbReference type="NCBI Taxonomy" id="3824"/>
    <lineage>
        <taxon>Eukaryota</taxon>
        <taxon>Viridiplantae</taxon>
        <taxon>Streptophyta</taxon>
        <taxon>Embryophyta</taxon>
        <taxon>Tracheophyta</taxon>
        <taxon>Spermatophyta</taxon>
        <taxon>Magnoliopsida</taxon>
        <taxon>eudicotyledons</taxon>
        <taxon>Gunneridae</taxon>
        <taxon>Pentapetalae</taxon>
        <taxon>rosids</taxon>
        <taxon>fabids</taxon>
        <taxon>Fabales</taxon>
        <taxon>Fabaceae</taxon>
        <taxon>Papilionoideae</taxon>
        <taxon>50 kb inversion clade</taxon>
        <taxon>NPAAA clade</taxon>
        <taxon>indigoferoid/millettioid clade</taxon>
        <taxon>Phaseoleae</taxon>
        <taxon>Canavalia</taxon>
    </lineage>
</organism>
<dbReference type="GO" id="GO:0071933">
    <property type="term" value="F:Arp2/3 complex binding"/>
    <property type="evidence" value="ECO:0007669"/>
    <property type="project" value="TreeGrafter"/>
</dbReference>
<dbReference type="Proteomes" id="UP001367508">
    <property type="component" value="Unassembled WGS sequence"/>
</dbReference>
<feature type="compositionally biased region" description="Polar residues" evidence="3">
    <location>
        <begin position="495"/>
        <end position="506"/>
    </location>
</feature>
<feature type="region of interest" description="Disordered" evidence="3">
    <location>
        <begin position="191"/>
        <end position="210"/>
    </location>
</feature>
<comment type="function">
    <text evidence="2">Involved in regulation of actin and microtubule organization. Part of a WAVE complex that activates the Arp2/3 complex.</text>
</comment>
<proteinExistence type="inferred from homology"/>
<feature type="region of interest" description="Disordered" evidence="3">
    <location>
        <begin position="495"/>
        <end position="520"/>
    </location>
</feature>
<evidence type="ECO:0000256" key="2">
    <source>
        <dbReference type="RuleBase" id="RU367034"/>
    </source>
</evidence>
<keyword evidence="2" id="KW-0963">Cytoplasm</keyword>
<keyword evidence="2" id="KW-0206">Cytoskeleton</keyword>
<feature type="compositionally biased region" description="Polar residues" evidence="3">
    <location>
        <begin position="573"/>
        <end position="586"/>
    </location>
</feature>
<protein>
    <recommendedName>
        <fullName evidence="2">Protein SCAR</fullName>
    </recommendedName>
    <alternativeName>
        <fullName evidence="2">Protein WAVE</fullName>
    </alternativeName>
</protein>
<evidence type="ECO:0000256" key="3">
    <source>
        <dbReference type="SAM" id="MobiDB-lite"/>
    </source>
</evidence>
<feature type="region of interest" description="Disordered" evidence="3">
    <location>
        <begin position="569"/>
        <end position="590"/>
    </location>
</feature>
<evidence type="ECO:0000259" key="4">
    <source>
        <dbReference type="PROSITE" id="PS51082"/>
    </source>
</evidence>
<dbReference type="GO" id="GO:0003779">
    <property type="term" value="F:actin binding"/>
    <property type="evidence" value="ECO:0007669"/>
    <property type="project" value="UniProtKB-UniRule"/>
</dbReference>
<evidence type="ECO:0000313" key="6">
    <source>
        <dbReference type="Proteomes" id="UP001367508"/>
    </source>
</evidence>
<feature type="compositionally biased region" description="Basic and acidic residues" evidence="3">
    <location>
        <begin position="1254"/>
        <end position="1264"/>
    </location>
</feature>
<dbReference type="GO" id="GO:0030036">
    <property type="term" value="P:actin cytoskeleton organization"/>
    <property type="evidence" value="ECO:0007669"/>
    <property type="project" value="UniProtKB-UniRule"/>
</dbReference>
<feature type="compositionally biased region" description="Low complexity" evidence="3">
    <location>
        <begin position="1340"/>
        <end position="1350"/>
    </location>
</feature>
<dbReference type="EMBL" id="JAYMYQ010000004">
    <property type="protein sequence ID" value="KAK7339992.1"/>
    <property type="molecule type" value="Genomic_DNA"/>
</dbReference>
<evidence type="ECO:0000313" key="5">
    <source>
        <dbReference type="EMBL" id="KAK7339992.1"/>
    </source>
</evidence>
<comment type="caution">
    <text evidence="5">The sequence shown here is derived from an EMBL/GenBank/DDBJ whole genome shotgun (WGS) entry which is preliminary data.</text>
</comment>
<dbReference type="PANTHER" id="PTHR12902">
    <property type="entry name" value="WASP-1"/>
    <property type="match status" value="1"/>
</dbReference>
<name>A0AAN9QLM5_CANGL</name>
<gene>
    <name evidence="5" type="ORF">VNO77_20683</name>
</gene>
<dbReference type="Gene3D" id="1.20.5.340">
    <property type="match status" value="1"/>
</dbReference>
<evidence type="ECO:0000256" key="1">
    <source>
        <dbReference type="ARBA" id="ARBA00006993"/>
    </source>
</evidence>
<feature type="region of interest" description="Disordered" evidence="3">
    <location>
        <begin position="1327"/>
        <end position="1357"/>
    </location>
</feature>
<sequence length="1447" mass="160343">MPICRYHIRSAHALADPELHRAADKDDSEALLEAVAMAGLVGFLRQLGDLAQFAAEMFHDLHEEVMATAARGHSLMCRVQQLEAEVPALEKAFLSQTHHSSFFSNGGIEWHSNLQSEQNLVTHGDLPRFIRDSYEECRGPPRLFLLDKFDVAGAGACLKRYTDPSFFKVGFASSETATVEVHREKRIRKVKPKKGGRPRNGETPEVVSSHSKLHQLFLEERIENACSDPARLMKLKQKQLNGSIIEGKTGKSYMEKILEGPSPDHKMVCETSIPLPVKLTSDDTSESGIRILEVSSITPLKRSLGDENTCSSPKEQELELNPYSEMDRETNGYLVKVHEQISVGVTNEMSSNHLKVPDETKLVFDEKKKRECSFDGYHSDDVNSEIDDYMDALATMESELETDNECRPKKSLLNIQKITDSNGKGEHQLQAQFSDSQSFGDSSTSEEINSLEHDRNREYNELQAQLSDSLSTGTSCASDDLSSFRRDRNQHAQLQAQFSDSQSIGNSTSETEDTSSNQLPQTIELQKTYCGEFVMYDDAHVQEEMISDSGPVSSGLHLMDSGHFLYSDLGATSPVSQPTGTQSDETPSGPVELNLRLEDDDDRKCLVESIAARPAALSQIEDDASSVVSFDKNFSTNVDVCDPYFHSNALLQVSNDLNLVHEGEYGDHSEIKGFLAESLNEYSSEILISGDIGSHGGYPICPSMEVDLNSGSKLLRDCQDLKSEDHIIATEHHSEDMSPVTETTLKSSFSKELCSDLLQRNLQDEPDLAEVKVLYPDQQSNFEEVPRILPGDEISGSNCNLDLVEDDGHIKHPSSDMISSPMTSFTKLEESLSIFADPCKKEMGVNKAVTRESLTELAIEKAVDQPEIASTDVLSNLNRSVPCDPSDSEIYNIQNSSLKEKTQYGSSINDMKMVPACSELDSPRSESLFIWQNNLQNSKDSLSPPSYNQLEPETNLQPFLKSQVSQQDVPFGNVENYIFEKFQSRQIHVSNQREEERISPVASEFAAEIHPYEPPCDSSTKSSGQEIDPTKCVMDPFKPLPDLSLKATTVNLEDKPPMPPLPPMQWRMSKVQHGSLVTEREDIELSQASFQPMQLNKSDDKSQFGLSTIEKATFLSQNPFLPIMTLESNMHQHSYVFSEHPVTIPLQFPVMVNETTGQHNYLVVERSQIQNPIVTLQDRPSLGGIAASEGVLNSSPCPPIPPAECTVSEAGPIFQQEKLTQSPSPLMKITGLEGKKDGPGEFHPVLPTECPASGDDHISPKEKPTQSPSQLMEETSLEVKTLKQSSINLERKQGDPSISPASPPSIEIVQPNPSLLPSEGEMAFSLDTSTQTSEFDTRMPNGKPKNKLPLPQDPMMDPVAALDKSRLRKVTERVMPQRAPKGDERDSLLEQIRTKSFNLRPAVVKRPPNVQGPKTNLRVAAILEKANAIRQALAGSDDDDADSWSDS</sequence>
<keyword evidence="2" id="KW-0009">Actin-binding</keyword>
<feature type="domain" description="WH2" evidence="4">
    <location>
        <begin position="1384"/>
        <end position="1402"/>
    </location>
</feature>
<dbReference type="GO" id="GO:2000601">
    <property type="term" value="P:positive regulation of Arp2/3 complex-mediated actin nucleation"/>
    <property type="evidence" value="ECO:0007669"/>
    <property type="project" value="TreeGrafter"/>
</dbReference>
<accession>A0AAN9QLM5</accession>
<dbReference type="GO" id="GO:0034237">
    <property type="term" value="F:protein kinase A regulatory subunit binding"/>
    <property type="evidence" value="ECO:0007669"/>
    <property type="project" value="TreeGrafter"/>
</dbReference>
<reference evidence="5 6" key="1">
    <citation type="submission" date="2024-01" db="EMBL/GenBank/DDBJ databases">
        <title>The genomes of 5 underutilized Papilionoideae crops provide insights into root nodulation and disease resistanc.</title>
        <authorList>
            <person name="Jiang F."/>
        </authorList>
    </citation>
    <scope>NUCLEOTIDE SEQUENCE [LARGE SCALE GENOMIC DNA]</scope>
    <source>
        <strain evidence="5">LVBAO_FW01</strain>
        <tissue evidence="5">Leaves</tissue>
    </source>
</reference>
<feature type="region of interest" description="Disordered" evidence="3">
    <location>
        <begin position="1236"/>
        <end position="1275"/>
    </location>
</feature>
<dbReference type="Gene3D" id="6.10.280.150">
    <property type="match status" value="2"/>
</dbReference>
<dbReference type="GO" id="GO:0005856">
    <property type="term" value="C:cytoskeleton"/>
    <property type="evidence" value="ECO:0007669"/>
    <property type="project" value="UniProtKB-SubCell"/>
</dbReference>
<dbReference type="InterPro" id="IPR028288">
    <property type="entry name" value="SCAR/WAVE_fam"/>
</dbReference>
<dbReference type="PANTHER" id="PTHR12902:SF35">
    <property type="entry name" value="PROTEIN SCAR"/>
    <property type="match status" value="1"/>
</dbReference>
<dbReference type="InterPro" id="IPR003124">
    <property type="entry name" value="WH2_dom"/>
</dbReference>
<comment type="similarity">
    <text evidence="1 2">Belongs to the SCAR/WAVE family.</text>
</comment>
<keyword evidence="6" id="KW-1185">Reference proteome</keyword>